<comment type="caution">
    <text evidence="1">The sequence shown here is derived from an EMBL/GenBank/DDBJ whole genome shotgun (WGS) entry which is preliminary data.</text>
</comment>
<dbReference type="Proteomes" id="UP000591131">
    <property type="component" value="Unassembled WGS sequence"/>
</dbReference>
<evidence type="ECO:0000313" key="2">
    <source>
        <dbReference type="Proteomes" id="UP000591131"/>
    </source>
</evidence>
<sequence>VTADEIACHKMRVATLLGEDIADQKCAGNESITSASAFSKPPRRDCDASPTILATNAMTEETERSTFFNNMERAAAIPGVLMTSTQDAYDRAIHADRRSRKSAAICAVLL</sequence>
<feature type="non-terminal residue" evidence="1">
    <location>
        <position position="1"/>
    </location>
</feature>
<gene>
    <name evidence="1" type="ORF">FOL47_006272</name>
</gene>
<dbReference type="AlphaFoldDB" id="A0A7J6KIN6"/>
<keyword evidence="2" id="KW-1185">Reference proteome</keyword>
<accession>A0A7J6KIN6</accession>
<organism evidence="1 2">
    <name type="scientific">Perkinsus chesapeaki</name>
    <name type="common">Clam parasite</name>
    <name type="synonym">Perkinsus andrewsi</name>
    <dbReference type="NCBI Taxonomy" id="330153"/>
    <lineage>
        <taxon>Eukaryota</taxon>
        <taxon>Sar</taxon>
        <taxon>Alveolata</taxon>
        <taxon>Perkinsozoa</taxon>
        <taxon>Perkinsea</taxon>
        <taxon>Perkinsida</taxon>
        <taxon>Perkinsidae</taxon>
        <taxon>Perkinsus</taxon>
    </lineage>
</organism>
<dbReference type="EMBL" id="JAAPAO010003489">
    <property type="protein sequence ID" value="KAF4646431.1"/>
    <property type="molecule type" value="Genomic_DNA"/>
</dbReference>
<reference evidence="1 2" key="1">
    <citation type="submission" date="2020-04" db="EMBL/GenBank/DDBJ databases">
        <title>Perkinsus chesapeaki whole genome sequence.</title>
        <authorList>
            <person name="Bogema D.R."/>
        </authorList>
    </citation>
    <scope>NUCLEOTIDE SEQUENCE [LARGE SCALE GENOMIC DNA]</scope>
    <source>
        <strain evidence="1">ATCC PRA-425</strain>
    </source>
</reference>
<protein>
    <submittedName>
        <fullName evidence="1">Uncharacterized protein</fullName>
    </submittedName>
</protein>
<feature type="non-terminal residue" evidence="1">
    <location>
        <position position="110"/>
    </location>
</feature>
<evidence type="ECO:0000313" key="1">
    <source>
        <dbReference type="EMBL" id="KAF4646431.1"/>
    </source>
</evidence>
<name>A0A7J6KIN6_PERCH</name>
<proteinExistence type="predicted"/>